<comment type="caution">
    <text evidence="2">The sequence shown here is derived from an EMBL/GenBank/DDBJ whole genome shotgun (WGS) entry which is preliminary data.</text>
</comment>
<feature type="transmembrane region" description="Helical" evidence="1">
    <location>
        <begin position="17"/>
        <end position="39"/>
    </location>
</feature>
<gene>
    <name evidence="2" type="ORF">DHV22_16200</name>
</gene>
<dbReference type="Proteomes" id="UP000263268">
    <property type="component" value="Unassembled WGS sequence"/>
</dbReference>
<keyword evidence="1" id="KW-0812">Transmembrane</keyword>
<protein>
    <submittedName>
        <fullName evidence="2">Exosortase family protein XrtF</fullName>
    </submittedName>
</protein>
<accession>A0A3D6BUW1</accession>
<evidence type="ECO:0000313" key="2">
    <source>
        <dbReference type="EMBL" id="HCY83023.1"/>
    </source>
</evidence>
<keyword evidence="1" id="KW-0472">Membrane</keyword>
<reference evidence="2 3" key="1">
    <citation type="journal article" date="2018" name="Nat. Biotechnol.">
        <title>A standardized bacterial taxonomy based on genome phylogeny substantially revises the tree of life.</title>
        <authorList>
            <person name="Parks D.H."/>
            <person name="Chuvochina M."/>
            <person name="Waite D.W."/>
            <person name="Rinke C."/>
            <person name="Skarshewski A."/>
            <person name="Chaumeil P.A."/>
            <person name="Hugenholtz P."/>
        </authorList>
    </citation>
    <scope>NUCLEOTIDE SEQUENCE [LARGE SCALE GENOMIC DNA]</scope>
    <source>
        <strain evidence="2">UBA10227</strain>
    </source>
</reference>
<feature type="non-terminal residue" evidence="2">
    <location>
        <position position="1"/>
    </location>
</feature>
<evidence type="ECO:0000256" key="1">
    <source>
        <dbReference type="SAM" id="Phobius"/>
    </source>
</evidence>
<proteinExistence type="predicted"/>
<sequence length="49" mass="5900">VVILSVGLYHYPWRKDVLHTVIFPAIIYGMVCLLWLFWVNRFSNPKKHE</sequence>
<keyword evidence="1" id="KW-1133">Transmembrane helix</keyword>
<name>A0A3D6BUW1_9FLAO</name>
<dbReference type="AlphaFoldDB" id="A0A3D6BUW1"/>
<dbReference type="EMBL" id="DPRK01000261">
    <property type="protein sequence ID" value="HCY83023.1"/>
    <property type="molecule type" value="Genomic_DNA"/>
</dbReference>
<evidence type="ECO:0000313" key="3">
    <source>
        <dbReference type="Proteomes" id="UP000263268"/>
    </source>
</evidence>
<organism evidence="2 3">
    <name type="scientific">Xanthomarina gelatinilytica</name>
    <dbReference type="NCBI Taxonomy" id="1137281"/>
    <lineage>
        <taxon>Bacteria</taxon>
        <taxon>Pseudomonadati</taxon>
        <taxon>Bacteroidota</taxon>
        <taxon>Flavobacteriia</taxon>
        <taxon>Flavobacteriales</taxon>
        <taxon>Flavobacteriaceae</taxon>
        <taxon>Xanthomarina</taxon>
    </lineage>
</organism>